<dbReference type="GO" id="GO:0032543">
    <property type="term" value="P:mitochondrial translation"/>
    <property type="evidence" value="ECO:0007669"/>
    <property type="project" value="TreeGrafter"/>
</dbReference>
<evidence type="ECO:0000313" key="6">
    <source>
        <dbReference type="EMBL" id="KAF2196848.1"/>
    </source>
</evidence>
<dbReference type="GO" id="GO:0005762">
    <property type="term" value="C:mitochondrial large ribosomal subunit"/>
    <property type="evidence" value="ECO:0007669"/>
    <property type="project" value="TreeGrafter"/>
</dbReference>
<evidence type="ECO:0000256" key="5">
    <source>
        <dbReference type="SAM" id="MobiDB-lite"/>
    </source>
</evidence>
<evidence type="ECO:0000256" key="3">
    <source>
        <dbReference type="ARBA" id="ARBA00023274"/>
    </source>
</evidence>
<name>A0A9P4JCM0_9PLEO</name>
<dbReference type="GO" id="GO:0003735">
    <property type="term" value="F:structural constituent of ribosome"/>
    <property type="evidence" value="ECO:0007669"/>
    <property type="project" value="InterPro"/>
</dbReference>
<sequence length="200" mass="23332">MATFTPQKLIKFGTKQVFLPKFTLTLLRPPPNSQLSPYHARFLVPLDLGKLDLRDYLYHAYGIKTTNIRSFVEQQKVKVDNEEDGTRRYRRPRAKKYMTVEMDRPFVWPEYPENWEPWGGAPPRGVEGQVKNEKGERLREGGRKMIDWERDGEAESTLRLRRMQGEALRKQAQAVKERNGQLGPKISFLQANKGDMKVKV</sequence>
<dbReference type="Proteomes" id="UP000799536">
    <property type="component" value="Unassembled WGS sequence"/>
</dbReference>
<gene>
    <name evidence="6" type="ORF">GQ43DRAFT_444755</name>
</gene>
<dbReference type="SUPFAM" id="SSF54189">
    <property type="entry name" value="Ribosomal proteins S24e, L23 and L15e"/>
    <property type="match status" value="1"/>
</dbReference>
<dbReference type="InterPro" id="IPR013025">
    <property type="entry name" value="Ribosomal_uL23-like"/>
</dbReference>
<evidence type="ECO:0000256" key="4">
    <source>
        <dbReference type="ARBA" id="ARBA00039977"/>
    </source>
</evidence>
<dbReference type="AlphaFoldDB" id="A0A9P4JCM0"/>
<dbReference type="InterPro" id="IPR012677">
    <property type="entry name" value="Nucleotide-bd_a/b_plait_sf"/>
</dbReference>
<evidence type="ECO:0000313" key="7">
    <source>
        <dbReference type="Proteomes" id="UP000799536"/>
    </source>
</evidence>
<evidence type="ECO:0000256" key="1">
    <source>
        <dbReference type="ARBA" id="ARBA00006700"/>
    </source>
</evidence>
<keyword evidence="2" id="KW-0689">Ribosomal protein</keyword>
<dbReference type="PANTHER" id="PTHR12059">
    <property type="entry name" value="RIBOSOMAL PROTEIN L23-RELATED"/>
    <property type="match status" value="1"/>
</dbReference>
<dbReference type="OrthoDB" id="275582at2759"/>
<reference evidence="6" key="1">
    <citation type="journal article" date="2020" name="Stud. Mycol.">
        <title>101 Dothideomycetes genomes: a test case for predicting lifestyles and emergence of pathogens.</title>
        <authorList>
            <person name="Haridas S."/>
            <person name="Albert R."/>
            <person name="Binder M."/>
            <person name="Bloem J."/>
            <person name="Labutti K."/>
            <person name="Salamov A."/>
            <person name="Andreopoulos B."/>
            <person name="Baker S."/>
            <person name="Barry K."/>
            <person name="Bills G."/>
            <person name="Bluhm B."/>
            <person name="Cannon C."/>
            <person name="Castanera R."/>
            <person name="Culley D."/>
            <person name="Daum C."/>
            <person name="Ezra D."/>
            <person name="Gonzalez J."/>
            <person name="Henrissat B."/>
            <person name="Kuo A."/>
            <person name="Liang C."/>
            <person name="Lipzen A."/>
            <person name="Lutzoni F."/>
            <person name="Magnuson J."/>
            <person name="Mondo S."/>
            <person name="Nolan M."/>
            <person name="Ohm R."/>
            <person name="Pangilinan J."/>
            <person name="Park H.-J."/>
            <person name="Ramirez L."/>
            <person name="Alfaro M."/>
            <person name="Sun H."/>
            <person name="Tritt A."/>
            <person name="Yoshinaga Y."/>
            <person name="Zwiers L.-H."/>
            <person name="Turgeon B."/>
            <person name="Goodwin S."/>
            <person name="Spatafora J."/>
            <person name="Crous P."/>
            <person name="Grigoriev I."/>
        </authorList>
    </citation>
    <scope>NUCLEOTIDE SEQUENCE</scope>
    <source>
        <strain evidence="6">ATCC 74209</strain>
    </source>
</reference>
<organism evidence="6 7">
    <name type="scientific">Delitschia confertaspora ATCC 74209</name>
    <dbReference type="NCBI Taxonomy" id="1513339"/>
    <lineage>
        <taxon>Eukaryota</taxon>
        <taxon>Fungi</taxon>
        <taxon>Dikarya</taxon>
        <taxon>Ascomycota</taxon>
        <taxon>Pezizomycotina</taxon>
        <taxon>Dothideomycetes</taxon>
        <taxon>Pleosporomycetidae</taxon>
        <taxon>Pleosporales</taxon>
        <taxon>Delitschiaceae</taxon>
        <taxon>Delitschia</taxon>
    </lineage>
</organism>
<comment type="caution">
    <text evidence="6">The sequence shown here is derived from an EMBL/GenBank/DDBJ whole genome shotgun (WGS) entry which is preliminary data.</text>
</comment>
<comment type="similarity">
    <text evidence="1">Belongs to the universal ribosomal protein uL23 family.</text>
</comment>
<dbReference type="PANTHER" id="PTHR12059:SF5">
    <property type="entry name" value="LARGE RIBOSOMAL SUBUNIT PROTEIN UL23M"/>
    <property type="match status" value="1"/>
</dbReference>
<keyword evidence="3" id="KW-0687">Ribonucleoprotein</keyword>
<dbReference type="Gene3D" id="3.30.70.330">
    <property type="match status" value="1"/>
</dbReference>
<evidence type="ECO:0000256" key="2">
    <source>
        <dbReference type="ARBA" id="ARBA00022980"/>
    </source>
</evidence>
<dbReference type="InterPro" id="IPR012678">
    <property type="entry name" value="Ribosomal_uL23/eL15/eS24_sf"/>
</dbReference>
<proteinExistence type="inferred from homology"/>
<dbReference type="EMBL" id="ML994314">
    <property type="protein sequence ID" value="KAF2196848.1"/>
    <property type="molecule type" value="Genomic_DNA"/>
</dbReference>
<keyword evidence="7" id="KW-1185">Reference proteome</keyword>
<protein>
    <recommendedName>
        <fullName evidence="4">Large ribosomal subunit protein uL23m</fullName>
    </recommendedName>
</protein>
<accession>A0A9P4JCM0</accession>
<feature type="region of interest" description="Disordered" evidence="5">
    <location>
        <begin position="119"/>
        <end position="138"/>
    </location>
</feature>